<name>A0AAE9YYW0_9GAMM</name>
<evidence type="ECO:0000259" key="6">
    <source>
        <dbReference type="PROSITE" id="PS50995"/>
    </source>
</evidence>
<keyword evidence="2" id="KW-0963">Cytoplasm</keyword>
<keyword evidence="8" id="KW-1185">Reference proteome</keyword>
<dbReference type="InterPro" id="IPR000835">
    <property type="entry name" value="HTH_MarR-typ"/>
</dbReference>
<dbReference type="InterPro" id="IPR036388">
    <property type="entry name" value="WH-like_DNA-bd_sf"/>
</dbReference>
<accession>A0AAE9YYW0</accession>
<evidence type="ECO:0000313" key="7">
    <source>
        <dbReference type="EMBL" id="WDE02960.1"/>
    </source>
</evidence>
<dbReference type="GO" id="GO:0005737">
    <property type="term" value="C:cytoplasm"/>
    <property type="evidence" value="ECO:0007669"/>
    <property type="project" value="UniProtKB-SubCell"/>
</dbReference>
<keyword evidence="5" id="KW-0804">Transcription</keyword>
<comment type="subcellular location">
    <subcellularLocation>
        <location evidence="1">Cytoplasm</location>
    </subcellularLocation>
</comment>
<dbReference type="InterPro" id="IPR036390">
    <property type="entry name" value="WH_DNA-bd_sf"/>
</dbReference>
<dbReference type="GO" id="GO:0006950">
    <property type="term" value="P:response to stress"/>
    <property type="evidence" value="ECO:0007669"/>
    <property type="project" value="TreeGrafter"/>
</dbReference>
<dbReference type="Pfam" id="PF22381">
    <property type="entry name" value="Staph_reg_Sar_Rot"/>
    <property type="match status" value="1"/>
</dbReference>
<dbReference type="PROSITE" id="PS50995">
    <property type="entry name" value="HTH_MARR_2"/>
    <property type="match status" value="1"/>
</dbReference>
<reference evidence="7 8" key="1">
    <citation type="journal article" date="2015" name="Genome Announc.">
        <title>Draft Genome Sequences of Marine Isolates of Thalassomonas viridans and Thalassomonas actiniarum.</title>
        <authorList>
            <person name="Olonade I."/>
            <person name="van Zyl L.J."/>
            <person name="Trindade M."/>
        </authorList>
    </citation>
    <scope>NUCLEOTIDE SEQUENCE [LARGE SCALE GENOMIC DNA]</scope>
    <source>
        <strain evidence="7 8">XOM25</strain>
    </source>
</reference>
<keyword evidence="3" id="KW-0805">Transcription regulation</keyword>
<dbReference type="RefSeq" id="WP_044841619.1">
    <property type="nucleotide sequence ID" value="NZ_CP059733.1"/>
</dbReference>
<dbReference type="EMBL" id="CP059733">
    <property type="protein sequence ID" value="WDE02960.1"/>
    <property type="molecule type" value="Genomic_DNA"/>
</dbReference>
<proteinExistence type="predicted"/>
<dbReference type="Proteomes" id="UP000032352">
    <property type="component" value="Chromosome"/>
</dbReference>
<evidence type="ECO:0000256" key="2">
    <source>
        <dbReference type="ARBA" id="ARBA00022490"/>
    </source>
</evidence>
<organism evidence="7 8">
    <name type="scientific">Thalassomonas viridans</name>
    <dbReference type="NCBI Taxonomy" id="137584"/>
    <lineage>
        <taxon>Bacteria</taxon>
        <taxon>Pseudomonadati</taxon>
        <taxon>Pseudomonadota</taxon>
        <taxon>Gammaproteobacteria</taxon>
        <taxon>Alteromonadales</taxon>
        <taxon>Colwelliaceae</taxon>
        <taxon>Thalassomonas</taxon>
    </lineage>
</organism>
<protein>
    <submittedName>
        <fullName evidence="7">MarR family transcriptional regulator</fullName>
    </submittedName>
</protein>
<reference evidence="7 8" key="2">
    <citation type="journal article" date="2022" name="Mar. Drugs">
        <title>Bioassay-Guided Fractionation Leads to the Detection of Cholic Acid Generated by the Rare Thalassomonas sp.</title>
        <authorList>
            <person name="Pheiffer F."/>
            <person name="Schneider Y.K."/>
            <person name="Hansen E.H."/>
            <person name="Andersen J.H."/>
            <person name="Isaksson J."/>
            <person name="Busche T."/>
            <person name="R C."/>
            <person name="Kalinowski J."/>
            <person name="Zyl L.V."/>
            <person name="Trindade M."/>
        </authorList>
    </citation>
    <scope>NUCLEOTIDE SEQUENCE [LARGE SCALE GENOMIC DNA]</scope>
    <source>
        <strain evidence="7 8">XOM25</strain>
    </source>
</reference>
<gene>
    <name evidence="7" type="ORF">SG34_016080</name>
</gene>
<dbReference type="GO" id="GO:0003700">
    <property type="term" value="F:DNA-binding transcription factor activity"/>
    <property type="evidence" value="ECO:0007669"/>
    <property type="project" value="InterPro"/>
</dbReference>
<dbReference type="PANTHER" id="PTHR33164">
    <property type="entry name" value="TRANSCRIPTIONAL REGULATOR, MARR FAMILY"/>
    <property type="match status" value="1"/>
</dbReference>
<dbReference type="Gene3D" id="1.10.10.10">
    <property type="entry name" value="Winged helix-like DNA-binding domain superfamily/Winged helix DNA-binding domain"/>
    <property type="match status" value="1"/>
</dbReference>
<sequence length="144" mass="16280">MSDNLQLEKQLCFRLYSVNKAMNRLYAPLLKELGLTYPQYLVMLALWDKSKPVTVKQLGELLDLDSGTLSPLLKRMEKQELLTRSRSEADERSVEVSLSAHGKNIRAKAKLIPAKMFAKTGLPMDEFLTLNNKLDKLLASINGD</sequence>
<dbReference type="InterPro" id="IPR039422">
    <property type="entry name" value="MarR/SlyA-like"/>
</dbReference>
<dbReference type="KEGG" id="tvd:SG34_016080"/>
<evidence type="ECO:0000256" key="5">
    <source>
        <dbReference type="ARBA" id="ARBA00023163"/>
    </source>
</evidence>
<dbReference type="AlphaFoldDB" id="A0AAE9YYW0"/>
<evidence type="ECO:0000256" key="3">
    <source>
        <dbReference type="ARBA" id="ARBA00023015"/>
    </source>
</evidence>
<evidence type="ECO:0000256" key="4">
    <source>
        <dbReference type="ARBA" id="ARBA00023125"/>
    </source>
</evidence>
<dbReference type="GO" id="GO:0003677">
    <property type="term" value="F:DNA binding"/>
    <property type="evidence" value="ECO:0007669"/>
    <property type="project" value="UniProtKB-KW"/>
</dbReference>
<evidence type="ECO:0000256" key="1">
    <source>
        <dbReference type="ARBA" id="ARBA00004496"/>
    </source>
</evidence>
<dbReference type="SMART" id="SM00347">
    <property type="entry name" value="HTH_MARR"/>
    <property type="match status" value="1"/>
</dbReference>
<keyword evidence="4" id="KW-0238">DNA-binding</keyword>
<dbReference type="SUPFAM" id="SSF46785">
    <property type="entry name" value="Winged helix' DNA-binding domain"/>
    <property type="match status" value="1"/>
</dbReference>
<dbReference type="InterPro" id="IPR055166">
    <property type="entry name" value="Transc_reg_Sar_Rot_HTH"/>
</dbReference>
<dbReference type="PANTHER" id="PTHR33164:SF5">
    <property type="entry name" value="ORGANIC HYDROPEROXIDE RESISTANCE TRANSCRIPTIONAL REGULATOR"/>
    <property type="match status" value="1"/>
</dbReference>
<feature type="domain" description="HTH marR-type" evidence="6">
    <location>
        <begin position="8"/>
        <end position="139"/>
    </location>
</feature>
<evidence type="ECO:0000313" key="8">
    <source>
        <dbReference type="Proteomes" id="UP000032352"/>
    </source>
</evidence>
<dbReference type="FunFam" id="1.10.10.10:FF:000163">
    <property type="entry name" value="MarR family transcriptional regulator"/>
    <property type="match status" value="1"/>
</dbReference>